<protein>
    <recommendedName>
        <fullName evidence="7">Recombination protein RecR</fullName>
    </recommendedName>
</protein>
<dbReference type="InterPro" id="IPR034137">
    <property type="entry name" value="TOPRIM_RecR"/>
</dbReference>
<dbReference type="OrthoDB" id="9802672at2"/>
<reference evidence="9" key="1">
    <citation type="submission" date="2015-09" db="EMBL/GenBank/DDBJ databases">
        <title>Draft Genome Sequences of Two Novel Amoeba-resistant Intranuclear Bacteria, Candidatus Berkiella cookevillensis and Candidatus Berkiella aquae.</title>
        <authorList>
            <person name="Mehari Y.T."/>
            <person name="Arivett B.A."/>
            <person name="Farone A.L."/>
            <person name="Gunderson J.H."/>
            <person name="Farone M.B."/>
        </authorList>
    </citation>
    <scope>NUCLEOTIDE SEQUENCE [LARGE SCALE GENOMIC DNA]</scope>
    <source>
        <strain evidence="9">HT99</strain>
    </source>
</reference>
<evidence type="ECO:0000256" key="6">
    <source>
        <dbReference type="ARBA" id="ARBA00023204"/>
    </source>
</evidence>
<dbReference type="PANTHER" id="PTHR30446:SF0">
    <property type="entry name" value="RECOMBINATION PROTEIN RECR"/>
    <property type="match status" value="1"/>
</dbReference>
<dbReference type="Pfam" id="PF13662">
    <property type="entry name" value="Toprim_4"/>
    <property type="match status" value="1"/>
</dbReference>
<dbReference type="AlphaFoldDB" id="A0A0Q9YID0"/>
<dbReference type="GO" id="GO:0006281">
    <property type="term" value="P:DNA repair"/>
    <property type="evidence" value="ECO:0007669"/>
    <property type="project" value="UniProtKB-UniRule"/>
</dbReference>
<proteinExistence type="inferred from homology"/>
<accession>A0A0Q9YID0</accession>
<organism evidence="9">
    <name type="scientific">Candidatus Berkiella aquae</name>
    <dbReference type="NCBI Taxonomy" id="295108"/>
    <lineage>
        <taxon>Bacteria</taxon>
        <taxon>Pseudomonadati</taxon>
        <taxon>Pseudomonadota</taxon>
        <taxon>Gammaproteobacteria</taxon>
        <taxon>Candidatus Berkiellales</taxon>
        <taxon>Candidatus Berkiellaceae</taxon>
        <taxon>Candidatus Berkiella</taxon>
    </lineage>
</organism>
<dbReference type="STRING" id="295108.HT99x_02601"/>
<dbReference type="PANTHER" id="PTHR30446">
    <property type="entry name" value="RECOMBINATION PROTEIN RECR"/>
    <property type="match status" value="1"/>
</dbReference>
<dbReference type="PROSITE" id="PS50880">
    <property type="entry name" value="TOPRIM"/>
    <property type="match status" value="1"/>
</dbReference>
<evidence type="ECO:0000256" key="3">
    <source>
        <dbReference type="ARBA" id="ARBA00022771"/>
    </source>
</evidence>
<feature type="zinc finger region" description="C4-type" evidence="7">
    <location>
        <begin position="57"/>
        <end position="72"/>
    </location>
</feature>
<dbReference type="HAMAP" id="MF_00017">
    <property type="entry name" value="RecR"/>
    <property type="match status" value="1"/>
</dbReference>
<evidence type="ECO:0000256" key="5">
    <source>
        <dbReference type="ARBA" id="ARBA00023172"/>
    </source>
</evidence>
<dbReference type="NCBIfam" id="TIGR00615">
    <property type="entry name" value="recR"/>
    <property type="match status" value="1"/>
</dbReference>
<dbReference type="PROSITE" id="PS01300">
    <property type="entry name" value="RECR"/>
    <property type="match status" value="1"/>
</dbReference>
<dbReference type="InterPro" id="IPR006171">
    <property type="entry name" value="TOPRIM_dom"/>
</dbReference>
<dbReference type="GO" id="GO:0006310">
    <property type="term" value="P:DNA recombination"/>
    <property type="evidence" value="ECO:0007669"/>
    <property type="project" value="UniProtKB-UniRule"/>
</dbReference>
<dbReference type="Gene3D" id="6.10.250.240">
    <property type="match status" value="1"/>
</dbReference>
<dbReference type="EMBL" id="LKAJ02000001">
    <property type="protein sequence ID" value="MCS5712282.1"/>
    <property type="molecule type" value="Genomic_DNA"/>
</dbReference>
<feature type="domain" description="Toprim" evidence="8">
    <location>
        <begin position="80"/>
        <end position="175"/>
    </location>
</feature>
<dbReference type="SUPFAM" id="SSF111304">
    <property type="entry name" value="Recombination protein RecR"/>
    <property type="match status" value="1"/>
</dbReference>
<keyword evidence="1 7" id="KW-0479">Metal-binding</keyword>
<reference evidence="10" key="3">
    <citation type="submission" date="2021-06" db="EMBL/GenBank/DDBJ databases">
        <title>Genomic Description and Analysis of Intracellular Bacteria, Candidatus Berkiella cookevillensis and Candidatus Berkiella aquae.</title>
        <authorList>
            <person name="Kidane D.T."/>
            <person name="Mehari Y.T."/>
            <person name="Rice F.C."/>
            <person name="Arivett B.A."/>
            <person name="Farone A.L."/>
            <person name="Berk S.G."/>
            <person name="Farone M.B."/>
        </authorList>
    </citation>
    <scope>NUCLEOTIDE SEQUENCE</scope>
    <source>
        <strain evidence="10">HT99</strain>
    </source>
</reference>
<keyword evidence="6 7" id="KW-0234">DNA repair</keyword>
<evidence type="ECO:0000313" key="10">
    <source>
        <dbReference type="EMBL" id="MCS5712282.1"/>
    </source>
</evidence>
<dbReference type="Gene3D" id="3.40.1360.10">
    <property type="match status" value="1"/>
</dbReference>
<keyword evidence="2 7" id="KW-0227">DNA damage</keyword>
<sequence>MAFSPLVKQLIEALRVLPGVGPKSAQRMAFYLLERERDGAQRLAQMLSLAIKQVGKCEKCRSLCEQPLCAICENKNRDRSLLCIVEGPAHLAAIEQTGGFHGIYFVLTGHLSPIDGIGPEDIGINELVAVLEEGTVKEVVLATNATVEGEATAYYIADLVKSFNIQATRIAHGVPMGGDLEYIDGGTLAKALADRATV</sequence>
<dbReference type="InterPro" id="IPR023627">
    <property type="entry name" value="Rcmb_RecR"/>
</dbReference>
<keyword evidence="4 7" id="KW-0862">Zinc</keyword>
<dbReference type="GO" id="GO:0008270">
    <property type="term" value="F:zinc ion binding"/>
    <property type="evidence" value="ECO:0007669"/>
    <property type="project" value="UniProtKB-KW"/>
</dbReference>
<gene>
    <name evidence="7 9" type="primary">recR</name>
    <name evidence="10" type="ORF">HT99x_012640</name>
    <name evidence="9" type="ORF">HT99x_02601</name>
</gene>
<dbReference type="Pfam" id="PF02132">
    <property type="entry name" value="RecR_ZnF"/>
    <property type="match status" value="1"/>
</dbReference>
<dbReference type="EMBL" id="LKAJ01000013">
    <property type="protein sequence ID" value="KRG20351.1"/>
    <property type="molecule type" value="Genomic_DNA"/>
</dbReference>
<keyword evidence="5 7" id="KW-0233">DNA recombination</keyword>
<name>A0A0Q9YID0_9GAMM</name>
<dbReference type="CDD" id="cd01025">
    <property type="entry name" value="TOPRIM_recR"/>
    <property type="match status" value="1"/>
</dbReference>
<dbReference type="PATRIC" id="fig|1590043.3.peg.2643"/>
<evidence type="ECO:0000256" key="2">
    <source>
        <dbReference type="ARBA" id="ARBA00022763"/>
    </source>
</evidence>
<evidence type="ECO:0000313" key="9">
    <source>
        <dbReference type="EMBL" id="KRG20351.1"/>
    </source>
</evidence>
<dbReference type="InterPro" id="IPR015967">
    <property type="entry name" value="Rcmb_RecR_Znf"/>
</dbReference>
<keyword evidence="11" id="KW-1185">Reference proteome</keyword>
<evidence type="ECO:0000256" key="1">
    <source>
        <dbReference type="ARBA" id="ARBA00022723"/>
    </source>
</evidence>
<dbReference type="InterPro" id="IPR000093">
    <property type="entry name" value="DNA_Rcmb_RecR"/>
</dbReference>
<evidence type="ECO:0000256" key="7">
    <source>
        <dbReference type="HAMAP-Rule" id="MF_00017"/>
    </source>
</evidence>
<dbReference type="Pfam" id="PF21176">
    <property type="entry name" value="RecR_HhH"/>
    <property type="match status" value="1"/>
</dbReference>
<dbReference type="Gene3D" id="1.10.8.420">
    <property type="entry name" value="RecR Domain 1"/>
    <property type="match status" value="1"/>
</dbReference>
<keyword evidence="3 7" id="KW-0863">Zinc-finger</keyword>
<comment type="similarity">
    <text evidence="7">Belongs to the RecR family.</text>
</comment>
<comment type="caution">
    <text evidence="9">The sequence shown here is derived from an EMBL/GenBank/DDBJ whole genome shotgun (WGS) entry which is preliminary data.</text>
</comment>
<dbReference type="Proteomes" id="UP000051497">
    <property type="component" value="Unassembled WGS sequence"/>
</dbReference>
<dbReference type="Pfam" id="PF21175">
    <property type="entry name" value="RecR_C"/>
    <property type="match status" value="1"/>
</dbReference>
<evidence type="ECO:0000256" key="4">
    <source>
        <dbReference type="ARBA" id="ARBA00022833"/>
    </source>
</evidence>
<evidence type="ECO:0000259" key="8">
    <source>
        <dbReference type="PROSITE" id="PS50880"/>
    </source>
</evidence>
<dbReference type="GO" id="GO:0003677">
    <property type="term" value="F:DNA binding"/>
    <property type="evidence" value="ECO:0007669"/>
    <property type="project" value="UniProtKB-UniRule"/>
</dbReference>
<evidence type="ECO:0000313" key="11">
    <source>
        <dbReference type="Proteomes" id="UP000051497"/>
    </source>
</evidence>
<dbReference type="SMART" id="SM00493">
    <property type="entry name" value="TOPRIM"/>
    <property type="match status" value="1"/>
</dbReference>
<comment type="function">
    <text evidence="7">May play a role in DNA repair. It seems to be involved in an RecBC-independent recombinational process of DNA repair. It may act with RecF and RecO.</text>
</comment>
<dbReference type="RefSeq" id="WP_075067202.1">
    <property type="nucleotide sequence ID" value="NZ_LKAJ02000001.1"/>
</dbReference>
<reference evidence="10" key="2">
    <citation type="journal article" date="2016" name="Genome Announc.">
        <title>Draft Genome Sequences of Two Novel Amoeba-Resistant Intranuclear Bacteria, 'Candidatus Berkiella cookevillensis' and 'Candidatus Berkiella aquae'.</title>
        <authorList>
            <person name="Mehari Y.T."/>
            <person name="Arivett B.A."/>
            <person name="Farone A.L."/>
            <person name="Gunderson J.H."/>
            <person name="Farone M.B."/>
        </authorList>
    </citation>
    <scope>NUCLEOTIDE SEQUENCE</scope>
    <source>
        <strain evidence="10">HT99</strain>
    </source>
</reference>